<accession>A0A371JXU3</accession>
<evidence type="ECO:0000313" key="3">
    <source>
        <dbReference type="EMBL" id="RDZ26476.1"/>
    </source>
</evidence>
<dbReference type="OrthoDB" id="3763366at2"/>
<feature type="transmembrane region" description="Helical" evidence="1">
    <location>
        <begin position="14"/>
        <end position="37"/>
    </location>
</feature>
<proteinExistence type="predicted"/>
<gene>
    <name evidence="3" type="ORF">DX914_15900</name>
</gene>
<dbReference type="GO" id="GO:0016020">
    <property type="term" value="C:membrane"/>
    <property type="evidence" value="ECO:0007669"/>
    <property type="project" value="UniProtKB-UniRule"/>
</dbReference>
<sequence length="249" mass="25432">MPHDHAIQCIHDPLLVVLSYLVSVLGSFTALQLAIGIPAAQGAARWRAIFAAGAAMGGGAIWAMHFIAMLACQMQIPVTYDLGITVASALVAIASCMAGLAIASAGVFGWGKLAVAGLFMGLGVTGMHYAGMAAMRMPADIHYDSTLVLASAVIAVVASIVALWLAFNLRGWLQMLGSALVMGVAVCGMHYTGMLAASFTPNDAGAAALAGGISGANLGMGIFAVTTLLLATVLALSMMRQRQRAAVQI</sequence>
<comment type="caution">
    <text evidence="3">The sequence shown here is derived from an EMBL/GenBank/DDBJ whole genome shotgun (WGS) entry which is preliminary data.</text>
</comment>
<protein>
    <recommendedName>
        <fullName evidence="2">MHYT domain-containing protein</fullName>
    </recommendedName>
</protein>
<feature type="transmembrane region" description="Helical" evidence="1">
    <location>
        <begin position="115"/>
        <end position="135"/>
    </location>
</feature>
<name>A0A371JXU3_9GAMM</name>
<dbReference type="AlphaFoldDB" id="A0A371JXU3"/>
<dbReference type="RefSeq" id="WP_115860541.1">
    <property type="nucleotide sequence ID" value="NZ_QTSU01000003.1"/>
</dbReference>
<keyword evidence="1" id="KW-1133">Transmembrane helix</keyword>
<feature type="transmembrane region" description="Helical" evidence="1">
    <location>
        <begin position="219"/>
        <end position="239"/>
    </location>
</feature>
<organism evidence="3 4">
    <name type="scientific">Lysobacter silvisoli</name>
    <dbReference type="NCBI Taxonomy" id="2293254"/>
    <lineage>
        <taxon>Bacteria</taxon>
        <taxon>Pseudomonadati</taxon>
        <taxon>Pseudomonadota</taxon>
        <taxon>Gammaproteobacteria</taxon>
        <taxon>Lysobacterales</taxon>
        <taxon>Lysobacteraceae</taxon>
        <taxon>Lysobacter</taxon>
    </lineage>
</organism>
<feature type="transmembrane region" description="Helical" evidence="1">
    <location>
        <begin position="49"/>
        <end position="76"/>
    </location>
</feature>
<dbReference type="InterPro" id="IPR005330">
    <property type="entry name" value="MHYT_dom"/>
</dbReference>
<dbReference type="PROSITE" id="PS50924">
    <property type="entry name" value="MHYT"/>
    <property type="match status" value="1"/>
</dbReference>
<keyword evidence="1" id="KW-0472">Membrane</keyword>
<feature type="transmembrane region" description="Helical" evidence="1">
    <location>
        <begin position="179"/>
        <end position="199"/>
    </location>
</feature>
<dbReference type="EMBL" id="QTSU01000003">
    <property type="protein sequence ID" value="RDZ26476.1"/>
    <property type="molecule type" value="Genomic_DNA"/>
</dbReference>
<evidence type="ECO:0000256" key="1">
    <source>
        <dbReference type="PROSITE-ProRule" id="PRU00244"/>
    </source>
</evidence>
<dbReference type="PANTHER" id="PTHR35152">
    <property type="entry name" value="DOMAIN SIGNALLING PROTEIN, PUTATIVE (AFU_ORTHOLOGUE AFUA_5G11310)-RELATED"/>
    <property type="match status" value="1"/>
</dbReference>
<dbReference type="PANTHER" id="PTHR35152:SF1">
    <property type="entry name" value="DOMAIN SIGNALLING PROTEIN, PUTATIVE (AFU_ORTHOLOGUE AFUA_5G11310)-RELATED"/>
    <property type="match status" value="1"/>
</dbReference>
<keyword evidence="4" id="KW-1185">Reference proteome</keyword>
<feature type="transmembrane region" description="Helical" evidence="1">
    <location>
        <begin position="82"/>
        <end position="103"/>
    </location>
</feature>
<dbReference type="Pfam" id="PF03707">
    <property type="entry name" value="MHYT"/>
    <property type="match status" value="3"/>
</dbReference>
<dbReference type="Proteomes" id="UP000264492">
    <property type="component" value="Unassembled WGS sequence"/>
</dbReference>
<reference evidence="3 4" key="1">
    <citation type="submission" date="2018-08" db="EMBL/GenBank/DDBJ databases">
        <title>Lysobacter sp. zong2l5, whole genome shotgun sequence.</title>
        <authorList>
            <person name="Zhang X."/>
            <person name="Feng G."/>
            <person name="Zhu H."/>
        </authorList>
    </citation>
    <scope>NUCLEOTIDE SEQUENCE [LARGE SCALE GENOMIC DNA]</scope>
    <source>
        <strain evidence="4">zong2l5</strain>
    </source>
</reference>
<evidence type="ECO:0000313" key="4">
    <source>
        <dbReference type="Proteomes" id="UP000264492"/>
    </source>
</evidence>
<feature type="transmembrane region" description="Helical" evidence="1">
    <location>
        <begin position="147"/>
        <end position="167"/>
    </location>
</feature>
<keyword evidence="1" id="KW-0812">Transmembrane</keyword>
<evidence type="ECO:0000259" key="2">
    <source>
        <dbReference type="PROSITE" id="PS50924"/>
    </source>
</evidence>
<feature type="domain" description="MHYT" evidence="2">
    <location>
        <begin position="11"/>
        <end position="200"/>
    </location>
</feature>